<accession>A0A0J6ILH7</accession>
<dbReference type="AlphaFoldDB" id="A0A0J6ILH7"/>
<comment type="caution">
    <text evidence="1">The sequence shown here is derived from an EMBL/GenBank/DDBJ whole genome shotgun (WGS) entry which is preliminary data.</text>
</comment>
<dbReference type="EMBL" id="JYLF01000007">
    <property type="protein sequence ID" value="KMN12679.1"/>
    <property type="molecule type" value="Genomic_DNA"/>
</dbReference>
<organism evidence="1 2">
    <name type="scientific">Pseudomonas weihenstephanensis</name>
    <dbReference type="NCBI Taxonomy" id="1608994"/>
    <lineage>
        <taxon>Bacteria</taxon>
        <taxon>Pseudomonadati</taxon>
        <taxon>Pseudomonadota</taxon>
        <taxon>Gammaproteobacteria</taxon>
        <taxon>Pseudomonadales</taxon>
        <taxon>Pseudomonadaceae</taxon>
        <taxon>Pseudomonas</taxon>
    </lineage>
</organism>
<evidence type="ECO:0000313" key="1">
    <source>
        <dbReference type="EMBL" id="KMN12679.1"/>
    </source>
</evidence>
<name>A0A0J6ILH7_9PSED</name>
<protein>
    <submittedName>
        <fullName evidence="1">Uncharacterized protein</fullName>
    </submittedName>
</protein>
<reference evidence="1 2" key="1">
    <citation type="submission" date="2015-02" db="EMBL/GenBank/DDBJ databases">
        <title>Pseudomonas helleri sp. nov. and Pseudomonas weihenstephanensis sp. nov., isolated from raw cows milk.</title>
        <authorList>
            <person name="von Neubeck M."/>
            <person name="Huptas C."/>
            <person name="Wenning M."/>
            <person name="Scherer S."/>
        </authorList>
    </citation>
    <scope>NUCLEOTIDE SEQUENCE [LARGE SCALE GENOMIC DNA]</scope>
    <source>
        <strain evidence="1 2">DSM 29166</strain>
    </source>
</reference>
<dbReference type="OrthoDB" id="7018021at2"/>
<evidence type="ECO:0000313" key="2">
    <source>
        <dbReference type="Proteomes" id="UP000036325"/>
    </source>
</evidence>
<dbReference type="PATRIC" id="fig|1608994.3.peg.4054"/>
<sequence length="71" mass="8023">MSRSTFHQQYAVQARAKALELFAQKPTMKGAWLSWVAGQLYGSGPAEYASMVRRELEQLQAHAQRGDRTPE</sequence>
<dbReference type="Proteomes" id="UP000036325">
    <property type="component" value="Unassembled WGS sequence"/>
</dbReference>
<proteinExistence type="predicted"/>
<gene>
    <name evidence="1" type="ORF">TU86_16855</name>
</gene>